<dbReference type="RefSeq" id="XP_044658095.1">
    <property type="nucleotide sequence ID" value="XM_044802160.1"/>
</dbReference>
<dbReference type="AlphaFoldDB" id="A0A9P3FDS7"/>
<dbReference type="OrthoDB" id="3816007at2759"/>
<dbReference type="Pfam" id="PF20150">
    <property type="entry name" value="2EXR"/>
    <property type="match status" value="1"/>
</dbReference>
<accession>A0A9P3FDS7</accession>
<name>A0A9P3FDS7_9PEZI</name>
<feature type="domain" description="2EXR" evidence="1">
    <location>
        <begin position="8"/>
        <end position="78"/>
    </location>
</feature>
<dbReference type="PANTHER" id="PTHR42085">
    <property type="entry name" value="F-BOX DOMAIN-CONTAINING PROTEIN"/>
    <property type="match status" value="1"/>
</dbReference>
<dbReference type="GeneID" id="68292402"/>
<comment type="caution">
    <text evidence="2">The sequence shown here is derived from an EMBL/GenBank/DDBJ whole genome shotgun (WGS) entry which is preliminary data.</text>
</comment>
<evidence type="ECO:0000259" key="1">
    <source>
        <dbReference type="Pfam" id="PF20150"/>
    </source>
</evidence>
<keyword evidence="3" id="KW-1185">Reference proteome</keyword>
<evidence type="ECO:0000313" key="2">
    <source>
        <dbReference type="EMBL" id="GIZ43608.1"/>
    </source>
</evidence>
<sequence length="229" mass="26179">MEDSPLGSLAAELRNMIWELVVTHNGNMFIAPSLCKGSPEPQSVTTNNKHVTAVLSVCKQMRSECSALFYSLNAFEVRTSHHNWQTIPAVVTNFSNSIGQENAQMIRNMCFSITLDEQPRRDLIFDSPYWSDQFERDLSQVLCSIGKFNKREGMESLRADFKFQSRPFRQVISRYTFRLDFLDVEDSFRLAAFRGSCVWPKLRCHEAQGFRDISSATLSLLAFAVTPAW</sequence>
<dbReference type="InterPro" id="IPR045518">
    <property type="entry name" value="2EXR"/>
</dbReference>
<evidence type="ECO:0000313" key="3">
    <source>
        <dbReference type="Proteomes" id="UP000825890"/>
    </source>
</evidence>
<proteinExistence type="predicted"/>
<organism evidence="2 3">
    <name type="scientific">Cercospora kikuchii</name>
    <dbReference type="NCBI Taxonomy" id="84275"/>
    <lineage>
        <taxon>Eukaryota</taxon>
        <taxon>Fungi</taxon>
        <taxon>Dikarya</taxon>
        <taxon>Ascomycota</taxon>
        <taxon>Pezizomycotina</taxon>
        <taxon>Dothideomycetes</taxon>
        <taxon>Dothideomycetidae</taxon>
        <taxon>Mycosphaerellales</taxon>
        <taxon>Mycosphaerellaceae</taxon>
        <taxon>Cercospora</taxon>
    </lineage>
</organism>
<reference evidence="2 3" key="1">
    <citation type="submission" date="2021-01" db="EMBL/GenBank/DDBJ databases">
        <title>Cercospora kikuchii MAFF 305040 whole genome shotgun sequence.</title>
        <authorList>
            <person name="Kashiwa T."/>
            <person name="Suzuki T."/>
        </authorList>
    </citation>
    <scope>NUCLEOTIDE SEQUENCE [LARGE SCALE GENOMIC DNA]</scope>
    <source>
        <strain evidence="2 3">MAFF 305040</strain>
    </source>
</reference>
<gene>
    <name evidence="2" type="ORF">CKM354_000682700</name>
</gene>
<protein>
    <recommendedName>
        <fullName evidence="1">2EXR domain-containing protein</fullName>
    </recommendedName>
</protein>
<dbReference type="PANTHER" id="PTHR42085:SF8">
    <property type="entry name" value="F-BOX DOMAIN-CONTAINING PROTEIN"/>
    <property type="match status" value="1"/>
</dbReference>
<dbReference type="EMBL" id="BOLY01000004">
    <property type="protein sequence ID" value="GIZ43608.1"/>
    <property type="molecule type" value="Genomic_DNA"/>
</dbReference>
<dbReference type="Proteomes" id="UP000825890">
    <property type="component" value="Unassembled WGS sequence"/>
</dbReference>
<dbReference type="InterPro" id="IPR038883">
    <property type="entry name" value="AN11006-like"/>
</dbReference>